<feature type="transmembrane region" description="Helical" evidence="6">
    <location>
        <begin position="436"/>
        <end position="458"/>
    </location>
</feature>
<feature type="domain" description="Type II secretion system protein GspF" evidence="8">
    <location>
        <begin position="328"/>
        <end position="452"/>
    </location>
</feature>
<sequence>MRISTVISLLVFLLLSLNAWSQANCPNEYSQISASCIASLNKPFATKNITLSTELNGNIFFYKTPGGDLGKLRVIATTVDSKRECTLYLDAVTFTGERVFIPNSSISIRADKSNWLKDRIFLDREGLSALGMEKNAKGQCQLFLTQGTEIAFFRKHIEGKAKEENYLLFFAPLVLVFIAIFLIVRVFMEDQDKFKTQEALEDAENSGKVKNEIFFIKITKPFYKRYFVPMVQGAKNKQTIRTKWRQKLANAGLVKDMTPEEFVALKFFMILGGPFAFLAIRWIMSETWPLSITPAMAIVGYFYPDLWLSGLIKKRGDETLRAMPFIVDMLALSVEAGLDFMAAIQRVIEKAPNSPLVEEFETLIKETKIGSSRAEGLRQLAWRVNIIEINSFCATLIAADSVGASIGPLLKQLSAELRVKRSSRAEQLGATAATKILIPMIFFILPAVLVAIFAPMALKMMAGKL</sequence>
<accession>A0AAX4HPZ3</accession>
<evidence type="ECO:0000256" key="7">
    <source>
        <dbReference type="SAM" id="SignalP"/>
    </source>
</evidence>
<keyword evidence="7" id="KW-0732">Signal</keyword>
<protein>
    <submittedName>
        <fullName evidence="9">Type II secretion system F family protein</fullName>
    </submittedName>
</protein>
<evidence type="ECO:0000313" key="10">
    <source>
        <dbReference type="Proteomes" id="UP001324634"/>
    </source>
</evidence>
<organism evidence="9 10">
    <name type="scientific">Peredibacter starrii</name>
    <dbReference type="NCBI Taxonomy" id="28202"/>
    <lineage>
        <taxon>Bacteria</taxon>
        <taxon>Pseudomonadati</taxon>
        <taxon>Bdellovibrionota</taxon>
        <taxon>Bacteriovoracia</taxon>
        <taxon>Bacteriovoracales</taxon>
        <taxon>Bacteriovoracaceae</taxon>
        <taxon>Peredibacter</taxon>
    </lineage>
</organism>
<feature type="chain" id="PRO_5043858939" evidence="7">
    <location>
        <begin position="24"/>
        <end position="465"/>
    </location>
</feature>
<comment type="subcellular location">
    <subcellularLocation>
        <location evidence="1">Cell membrane</location>
        <topology evidence="1">Multi-pass membrane protein</topology>
    </subcellularLocation>
</comment>
<name>A0AAX4HPZ3_9BACT</name>
<evidence type="ECO:0000256" key="1">
    <source>
        <dbReference type="ARBA" id="ARBA00004651"/>
    </source>
</evidence>
<evidence type="ECO:0000259" key="8">
    <source>
        <dbReference type="Pfam" id="PF00482"/>
    </source>
</evidence>
<evidence type="ECO:0000256" key="6">
    <source>
        <dbReference type="SAM" id="Phobius"/>
    </source>
</evidence>
<evidence type="ECO:0000256" key="2">
    <source>
        <dbReference type="ARBA" id="ARBA00022475"/>
    </source>
</evidence>
<evidence type="ECO:0000256" key="3">
    <source>
        <dbReference type="ARBA" id="ARBA00022692"/>
    </source>
</evidence>
<dbReference type="PANTHER" id="PTHR35007:SF2">
    <property type="entry name" value="PILUS ASSEMBLE PROTEIN"/>
    <property type="match status" value="1"/>
</dbReference>
<keyword evidence="4 6" id="KW-1133">Transmembrane helix</keyword>
<dbReference type="GO" id="GO:0005886">
    <property type="term" value="C:plasma membrane"/>
    <property type="evidence" value="ECO:0007669"/>
    <property type="project" value="UniProtKB-SubCell"/>
</dbReference>
<dbReference type="KEGG" id="psti:SOO65_00375"/>
<dbReference type="RefSeq" id="WP_321395333.1">
    <property type="nucleotide sequence ID" value="NZ_CP139487.1"/>
</dbReference>
<evidence type="ECO:0000313" key="9">
    <source>
        <dbReference type="EMBL" id="WPU65202.1"/>
    </source>
</evidence>
<proteinExistence type="predicted"/>
<evidence type="ECO:0000256" key="5">
    <source>
        <dbReference type="ARBA" id="ARBA00023136"/>
    </source>
</evidence>
<dbReference type="Proteomes" id="UP001324634">
    <property type="component" value="Chromosome"/>
</dbReference>
<feature type="transmembrane region" description="Helical" evidence="6">
    <location>
        <begin position="263"/>
        <end position="284"/>
    </location>
</feature>
<feature type="transmembrane region" description="Helical" evidence="6">
    <location>
        <begin position="290"/>
        <end position="308"/>
    </location>
</feature>
<reference evidence="9 10" key="1">
    <citation type="submission" date="2023-11" db="EMBL/GenBank/DDBJ databases">
        <title>Peredibacter starrii A3.12.</title>
        <authorList>
            <person name="Mitchell R.J."/>
        </authorList>
    </citation>
    <scope>NUCLEOTIDE SEQUENCE [LARGE SCALE GENOMIC DNA]</scope>
    <source>
        <strain evidence="9 10">A3.12</strain>
    </source>
</reference>
<feature type="transmembrane region" description="Helical" evidence="6">
    <location>
        <begin position="166"/>
        <end position="188"/>
    </location>
</feature>
<dbReference type="Pfam" id="PF00482">
    <property type="entry name" value="T2SSF"/>
    <property type="match status" value="1"/>
</dbReference>
<dbReference type="PANTHER" id="PTHR35007">
    <property type="entry name" value="INTEGRAL MEMBRANE PROTEIN-RELATED"/>
    <property type="match status" value="1"/>
</dbReference>
<gene>
    <name evidence="9" type="ORF">SOO65_00375</name>
</gene>
<keyword evidence="3 6" id="KW-0812">Transmembrane</keyword>
<keyword evidence="2" id="KW-1003">Cell membrane</keyword>
<evidence type="ECO:0000256" key="4">
    <source>
        <dbReference type="ARBA" id="ARBA00022989"/>
    </source>
</evidence>
<dbReference type="AlphaFoldDB" id="A0AAX4HPZ3"/>
<dbReference type="InterPro" id="IPR018076">
    <property type="entry name" value="T2SS_GspF_dom"/>
</dbReference>
<keyword evidence="5 6" id="KW-0472">Membrane</keyword>
<feature type="signal peptide" evidence="7">
    <location>
        <begin position="1"/>
        <end position="23"/>
    </location>
</feature>
<dbReference type="EMBL" id="CP139487">
    <property type="protein sequence ID" value="WPU65202.1"/>
    <property type="molecule type" value="Genomic_DNA"/>
</dbReference>
<keyword evidence="10" id="KW-1185">Reference proteome</keyword>